<organism evidence="1 2">
    <name type="scientific">Mizuhopecten yessoensis</name>
    <name type="common">Japanese scallop</name>
    <name type="synonym">Patinopecten yessoensis</name>
    <dbReference type="NCBI Taxonomy" id="6573"/>
    <lineage>
        <taxon>Eukaryota</taxon>
        <taxon>Metazoa</taxon>
        <taxon>Spiralia</taxon>
        <taxon>Lophotrochozoa</taxon>
        <taxon>Mollusca</taxon>
        <taxon>Bivalvia</taxon>
        <taxon>Autobranchia</taxon>
        <taxon>Pteriomorphia</taxon>
        <taxon>Pectinida</taxon>
        <taxon>Pectinoidea</taxon>
        <taxon>Pectinidae</taxon>
        <taxon>Mizuhopecten</taxon>
    </lineage>
</organism>
<comment type="caution">
    <text evidence="1">The sequence shown here is derived from an EMBL/GenBank/DDBJ whole genome shotgun (WGS) entry which is preliminary data.</text>
</comment>
<name>A0A210QQ51_MIZYE</name>
<reference evidence="1 2" key="1">
    <citation type="journal article" date="2017" name="Nat. Ecol. Evol.">
        <title>Scallop genome provides insights into evolution of bilaterian karyotype and development.</title>
        <authorList>
            <person name="Wang S."/>
            <person name="Zhang J."/>
            <person name="Jiao W."/>
            <person name="Li J."/>
            <person name="Xun X."/>
            <person name="Sun Y."/>
            <person name="Guo X."/>
            <person name="Huan P."/>
            <person name="Dong B."/>
            <person name="Zhang L."/>
            <person name="Hu X."/>
            <person name="Sun X."/>
            <person name="Wang J."/>
            <person name="Zhao C."/>
            <person name="Wang Y."/>
            <person name="Wang D."/>
            <person name="Huang X."/>
            <person name="Wang R."/>
            <person name="Lv J."/>
            <person name="Li Y."/>
            <person name="Zhang Z."/>
            <person name="Liu B."/>
            <person name="Lu W."/>
            <person name="Hui Y."/>
            <person name="Liang J."/>
            <person name="Zhou Z."/>
            <person name="Hou R."/>
            <person name="Li X."/>
            <person name="Liu Y."/>
            <person name="Li H."/>
            <person name="Ning X."/>
            <person name="Lin Y."/>
            <person name="Zhao L."/>
            <person name="Xing Q."/>
            <person name="Dou J."/>
            <person name="Li Y."/>
            <person name="Mao J."/>
            <person name="Guo H."/>
            <person name="Dou H."/>
            <person name="Li T."/>
            <person name="Mu C."/>
            <person name="Jiang W."/>
            <person name="Fu Q."/>
            <person name="Fu X."/>
            <person name="Miao Y."/>
            <person name="Liu J."/>
            <person name="Yu Q."/>
            <person name="Li R."/>
            <person name="Liao H."/>
            <person name="Li X."/>
            <person name="Kong Y."/>
            <person name="Jiang Z."/>
            <person name="Chourrout D."/>
            <person name="Li R."/>
            <person name="Bao Z."/>
        </authorList>
    </citation>
    <scope>NUCLEOTIDE SEQUENCE [LARGE SCALE GENOMIC DNA]</scope>
    <source>
        <strain evidence="1 2">PY_sf001</strain>
    </source>
</reference>
<sequence>MASIACDLFNIKSKSKDPIRKKLFGSPVVDGERTSEFHYTLTFMNKLQIEHDTELSYKALQKEDMHEERLKQMRQSLKKMTEDDWRYPNIDKLIGT</sequence>
<dbReference type="Proteomes" id="UP000242188">
    <property type="component" value="Unassembled WGS sequence"/>
</dbReference>
<dbReference type="EMBL" id="NEDP02002422">
    <property type="protein sequence ID" value="OWF50828.1"/>
    <property type="molecule type" value="Genomic_DNA"/>
</dbReference>
<evidence type="ECO:0000313" key="2">
    <source>
        <dbReference type="Proteomes" id="UP000242188"/>
    </source>
</evidence>
<evidence type="ECO:0000313" key="1">
    <source>
        <dbReference type="EMBL" id="OWF50828.1"/>
    </source>
</evidence>
<keyword evidence="2" id="KW-1185">Reference proteome</keyword>
<accession>A0A210QQ51</accession>
<protein>
    <submittedName>
        <fullName evidence="1">Uncharacterized protein</fullName>
    </submittedName>
</protein>
<dbReference type="AlphaFoldDB" id="A0A210QQ51"/>
<gene>
    <name evidence="1" type="ORF">KP79_PYT06466</name>
</gene>
<proteinExistence type="predicted"/>